<dbReference type="FunFam" id="1.20.900.10:FF:000004">
    <property type="entry name" value="Rho guanine nucleotide exchange factor 2"/>
    <property type="match status" value="1"/>
</dbReference>
<comment type="subcellular location">
    <subcellularLocation>
        <location evidence="1">Cytoplasm</location>
    </subcellularLocation>
</comment>
<dbReference type="CDD" id="cd00160">
    <property type="entry name" value="RhoGEF"/>
    <property type="match status" value="1"/>
</dbReference>
<keyword evidence="2" id="KW-0963">Cytoplasm</keyword>
<dbReference type="Proteomes" id="UP000265080">
    <property type="component" value="Chromosome 16"/>
</dbReference>
<accession>A0A3P8RLS7</accession>
<protein>
    <submittedName>
        <fullName evidence="12">Rho guanine nucleotide exchange factor 28</fullName>
    </submittedName>
</protein>
<dbReference type="FunFam" id="2.30.29.30:FF:000021">
    <property type="entry name" value="Rho guanine nucleotide exchange factor 2"/>
    <property type="match status" value="1"/>
</dbReference>
<dbReference type="SUPFAM" id="SSF50729">
    <property type="entry name" value="PH domain-like"/>
    <property type="match status" value="1"/>
</dbReference>
<dbReference type="InterPro" id="IPR001849">
    <property type="entry name" value="PH_domain"/>
</dbReference>
<dbReference type="InterPro" id="IPR011993">
    <property type="entry name" value="PH-like_dom_sf"/>
</dbReference>
<dbReference type="Gene3D" id="2.30.29.30">
    <property type="entry name" value="Pleckstrin-homology domain (PH domain)/Phosphotyrosine-binding domain (PTB)"/>
    <property type="match status" value="1"/>
</dbReference>
<keyword evidence="3" id="KW-0597">Phosphoprotein</keyword>
<dbReference type="SUPFAM" id="SSF48065">
    <property type="entry name" value="DBL homology domain (DH-domain)"/>
    <property type="match status" value="1"/>
</dbReference>
<evidence type="ECO:0000259" key="11">
    <source>
        <dbReference type="PROSITE" id="PS50010"/>
    </source>
</evidence>
<feature type="compositionally biased region" description="Polar residues" evidence="9">
    <location>
        <begin position="747"/>
        <end position="764"/>
    </location>
</feature>
<evidence type="ECO:0000256" key="1">
    <source>
        <dbReference type="ARBA" id="ARBA00004496"/>
    </source>
</evidence>
<dbReference type="GO" id="GO:0035023">
    <property type="term" value="P:regulation of Rho protein signal transduction"/>
    <property type="evidence" value="ECO:0007669"/>
    <property type="project" value="TreeGrafter"/>
</dbReference>
<dbReference type="SMART" id="SM00233">
    <property type="entry name" value="PH"/>
    <property type="match status" value="1"/>
</dbReference>
<evidence type="ECO:0000256" key="2">
    <source>
        <dbReference type="ARBA" id="ARBA00022490"/>
    </source>
</evidence>
<dbReference type="InterPro" id="IPR041020">
    <property type="entry name" value="PH_16"/>
</dbReference>
<evidence type="ECO:0000256" key="7">
    <source>
        <dbReference type="ARBA" id="ARBA00022833"/>
    </source>
</evidence>
<evidence type="ECO:0000256" key="4">
    <source>
        <dbReference type="ARBA" id="ARBA00022658"/>
    </source>
</evidence>
<proteinExistence type="predicted"/>
<dbReference type="CDD" id="cd14680">
    <property type="entry name" value="PH_p190RhoGEF"/>
    <property type="match status" value="1"/>
</dbReference>
<evidence type="ECO:0000256" key="8">
    <source>
        <dbReference type="ARBA" id="ARBA00023054"/>
    </source>
</evidence>
<feature type="domain" description="PH" evidence="10">
    <location>
        <begin position="279"/>
        <end position="384"/>
    </location>
</feature>
<dbReference type="GO" id="GO:0008270">
    <property type="term" value="F:zinc ion binding"/>
    <property type="evidence" value="ECO:0007669"/>
    <property type="project" value="UniProtKB-KW"/>
</dbReference>
<dbReference type="Pfam" id="PF17838">
    <property type="entry name" value="PH_16"/>
    <property type="match status" value="1"/>
</dbReference>
<feature type="compositionally biased region" description="Basic and acidic residues" evidence="9">
    <location>
        <begin position="535"/>
        <end position="548"/>
    </location>
</feature>
<organism evidence="12 13">
    <name type="scientific">Amphiprion percula</name>
    <name type="common">Orange clownfish</name>
    <name type="synonym">Lutjanus percula</name>
    <dbReference type="NCBI Taxonomy" id="161767"/>
    <lineage>
        <taxon>Eukaryota</taxon>
        <taxon>Metazoa</taxon>
        <taxon>Chordata</taxon>
        <taxon>Craniata</taxon>
        <taxon>Vertebrata</taxon>
        <taxon>Euteleostomi</taxon>
        <taxon>Actinopterygii</taxon>
        <taxon>Neopterygii</taxon>
        <taxon>Teleostei</taxon>
        <taxon>Neoteleostei</taxon>
        <taxon>Acanthomorphata</taxon>
        <taxon>Ovalentaria</taxon>
        <taxon>Pomacentridae</taxon>
        <taxon>Amphiprion</taxon>
    </lineage>
</organism>
<dbReference type="SMART" id="SM00325">
    <property type="entry name" value="RhoGEF"/>
    <property type="match status" value="1"/>
</dbReference>
<dbReference type="InterPro" id="IPR000219">
    <property type="entry name" value="DH_dom"/>
</dbReference>
<dbReference type="PANTHER" id="PTHR13944">
    <property type="entry name" value="AGAP007712-PA"/>
    <property type="match status" value="1"/>
</dbReference>
<sequence>SVHHPRFYLSTSDSVDYQAESWSLTVEHKFCKKQDKRAVKRQDVIYELMQTELHHLQTLHIMAEVFRRGMKEEVQLDTEAVERVFPCLDQLLLFHHGLFAAMKERRHNSAQPLGHRNYLIQRIGDVLFQQFSEENGEKMKQVYGEFCSRHNEAVNFFKELQQHNKRFQSFIKQQGSNSLVRRREIPACILLVTQRITKYPVLLERILQHTQEETEEHTDLSKALAQIREVIAAVDLRVSKYEQHQRLQEVWQRIENRSSAKLKNGHTFRKQDIMRPGQELKHQGLLLWKTAAGRLKGDLDVLALLLTDTLIFLQEKDQKYTFATVDQKPPVIALQKLIVREVANEERGMFLISASAAGPEMYEVHTSSKEERNTWMRLIREAVERCVHVSVLCIEKSLTIQDQQICSNLEEKLQIYAELSALSGRTYASLVEPRLLVQPHSEELPQAAVLLAAALQEGETFYMQQTQIDVHFSVVWFVFFDKLDLLHFLLLCQAAVTIQDSWYEVQKLLLQESGRPSPRAQRPHLPSLRVNTLQEQEKQRNLEKRKEEVAAAQRLKDRLRQDKERWERECQARESQQEEQESRLEEREKQCQLVAEKLRREREELDEQLEEYQQSLERLREGQRSVERERERLENQQKLLHTWKHGRQSSLPAVIPHMVIPLDGQQVASDEFLSSLSFFSSECHSDICSLPQDSAPSHSRDHAGNGSVFVNEAAFGSTSINNRHVHHKRNDPNAHNCLNSLLARSNSRQSPIAKTPHSQHSGSQGRVLGTEYLYGPAGRLGMQHTSGKNHLNRILFSAIQGKFKAKQHIRTHED</sequence>
<feature type="domain" description="DH" evidence="11">
    <location>
        <begin position="40"/>
        <end position="237"/>
    </location>
</feature>
<dbReference type="PROSITE" id="PS50003">
    <property type="entry name" value="PH_DOMAIN"/>
    <property type="match status" value="1"/>
</dbReference>
<evidence type="ECO:0000256" key="6">
    <source>
        <dbReference type="ARBA" id="ARBA00022771"/>
    </source>
</evidence>
<evidence type="ECO:0000313" key="13">
    <source>
        <dbReference type="Proteomes" id="UP000265080"/>
    </source>
</evidence>
<dbReference type="GO" id="GO:0005737">
    <property type="term" value="C:cytoplasm"/>
    <property type="evidence" value="ECO:0007669"/>
    <property type="project" value="UniProtKB-SubCell"/>
</dbReference>
<dbReference type="Ensembl" id="ENSAPET00000001177.1">
    <property type="protein sequence ID" value="ENSAPEP00000001151.1"/>
    <property type="gene ID" value="ENSAPEG00000000716.1"/>
</dbReference>
<dbReference type="GeneTree" id="ENSGT00940000155831"/>
<keyword evidence="13" id="KW-1185">Reference proteome</keyword>
<dbReference type="AlphaFoldDB" id="A0A3P8RLS7"/>
<dbReference type="InterPro" id="IPR037819">
    <property type="entry name" value="ARHGEF28_PH"/>
</dbReference>
<dbReference type="PANTHER" id="PTHR13944:SF22">
    <property type="entry name" value="RHO GUANINE NUCLEOTIDE EXCHANGE FACTOR 28"/>
    <property type="match status" value="1"/>
</dbReference>
<dbReference type="InterPro" id="IPR051632">
    <property type="entry name" value="Rho_GEF"/>
</dbReference>
<evidence type="ECO:0000256" key="3">
    <source>
        <dbReference type="ARBA" id="ARBA00022553"/>
    </source>
</evidence>
<keyword evidence="4" id="KW-0344">Guanine-nucleotide releasing factor</keyword>
<keyword evidence="8" id="KW-0175">Coiled coil</keyword>
<evidence type="ECO:0000259" key="10">
    <source>
        <dbReference type="PROSITE" id="PS50003"/>
    </source>
</evidence>
<evidence type="ECO:0000256" key="5">
    <source>
        <dbReference type="ARBA" id="ARBA00022723"/>
    </source>
</evidence>
<keyword evidence="7" id="KW-0862">Zinc</keyword>
<reference evidence="12 13" key="1">
    <citation type="submission" date="2018-03" db="EMBL/GenBank/DDBJ databases">
        <title>Finding Nemo's genes: A chromosome-scale reference assembly of the genome of the orange clownfish Amphiprion percula.</title>
        <authorList>
            <person name="Lehmann R."/>
        </authorList>
    </citation>
    <scope>NUCLEOTIDE SEQUENCE</scope>
</reference>
<keyword evidence="5" id="KW-0479">Metal-binding</keyword>
<dbReference type="GO" id="GO:0005085">
    <property type="term" value="F:guanyl-nucleotide exchange factor activity"/>
    <property type="evidence" value="ECO:0007669"/>
    <property type="project" value="UniProtKB-KW"/>
</dbReference>
<name>A0A3P8RLS7_AMPPE</name>
<feature type="region of interest" description="Disordered" evidence="9">
    <location>
        <begin position="747"/>
        <end position="767"/>
    </location>
</feature>
<feature type="region of interest" description="Disordered" evidence="9">
    <location>
        <begin position="513"/>
        <end position="548"/>
    </location>
</feature>
<dbReference type="Pfam" id="PF00621">
    <property type="entry name" value="RhoGEF"/>
    <property type="match status" value="1"/>
</dbReference>
<evidence type="ECO:0000313" key="12">
    <source>
        <dbReference type="Ensembl" id="ENSAPEP00000001151.1"/>
    </source>
</evidence>
<reference evidence="12" key="3">
    <citation type="submission" date="2025-09" db="UniProtKB">
        <authorList>
            <consortium name="Ensembl"/>
        </authorList>
    </citation>
    <scope>IDENTIFICATION</scope>
</reference>
<dbReference type="PROSITE" id="PS50010">
    <property type="entry name" value="DH_2"/>
    <property type="match status" value="1"/>
</dbReference>
<dbReference type="InterPro" id="IPR035899">
    <property type="entry name" value="DBL_dom_sf"/>
</dbReference>
<evidence type="ECO:0000256" key="9">
    <source>
        <dbReference type="SAM" id="MobiDB-lite"/>
    </source>
</evidence>
<reference evidence="12" key="2">
    <citation type="submission" date="2025-08" db="UniProtKB">
        <authorList>
            <consortium name="Ensembl"/>
        </authorList>
    </citation>
    <scope>IDENTIFICATION</scope>
</reference>
<keyword evidence="6" id="KW-0863">Zinc-finger</keyword>
<dbReference type="Gene3D" id="1.20.900.10">
    <property type="entry name" value="Dbl homology (DH) domain"/>
    <property type="match status" value="1"/>
</dbReference>